<gene>
    <name evidence="2" type="ORF">F4553_001348</name>
</gene>
<dbReference type="SUPFAM" id="SSF48452">
    <property type="entry name" value="TPR-like"/>
    <property type="match status" value="1"/>
</dbReference>
<reference evidence="2 3" key="1">
    <citation type="submission" date="2020-08" db="EMBL/GenBank/DDBJ databases">
        <title>Sequencing the genomes of 1000 actinobacteria strains.</title>
        <authorList>
            <person name="Klenk H.-P."/>
        </authorList>
    </citation>
    <scope>NUCLEOTIDE SEQUENCE [LARGE SCALE GENOMIC DNA]</scope>
    <source>
        <strain evidence="2 3">DSM 45362</strain>
    </source>
</reference>
<accession>A0A841BL94</accession>
<feature type="region of interest" description="Disordered" evidence="1">
    <location>
        <begin position="356"/>
        <end position="377"/>
    </location>
</feature>
<dbReference type="AlphaFoldDB" id="A0A841BL94"/>
<protein>
    <submittedName>
        <fullName evidence="2">Uncharacterized protein</fullName>
    </submittedName>
</protein>
<organism evidence="2 3">
    <name type="scientific">Allocatelliglobosispora scoriae</name>
    <dbReference type="NCBI Taxonomy" id="643052"/>
    <lineage>
        <taxon>Bacteria</taxon>
        <taxon>Bacillati</taxon>
        <taxon>Actinomycetota</taxon>
        <taxon>Actinomycetes</taxon>
        <taxon>Micromonosporales</taxon>
        <taxon>Micromonosporaceae</taxon>
        <taxon>Allocatelliglobosispora</taxon>
    </lineage>
</organism>
<dbReference type="EMBL" id="JACHMN010000002">
    <property type="protein sequence ID" value="MBB5867969.1"/>
    <property type="molecule type" value="Genomic_DNA"/>
</dbReference>
<dbReference type="Proteomes" id="UP000587527">
    <property type="component" value="Unassembled WGS sequence"/>
</dbReference>
<sequence length="377" mass="40123">MSLGDRLKAIAKETRRTAAEQAQQAAEKIKSKDEGRFDQAAALAATAADSATGLAGKAGDARDRLVERGGQTRVGGGLGKAVRTIGGELSKLPLLSLPSDVMTERNGITELTALVAAEPTDPARSLWLGQALRAMERDQKIYFAVRSVVDPTKVVTRQLVGAAAEMGATSRVRVSERMLKRALALAILRLKDDPKDTAALEVAARVYLIRSGADKAMRTAKLAVATAPKGKRGSQLVTLALVYLAAQQIESAVKAADLAVKSGHTMGYQVMADALYQGEQAESTARERHREFVRLAGQVTPDDRVAYLGFLPKTDAVFKAVATSQRDRTLESAARAKQAAGDLSRTVGSAARQRLDALRQRTRPELPAVEGSAADRG</sequence>
<evidence type="ECO:0000313" key="2">
    <source>
        <dbReference type="EMBL" id="MBB5867969.1"/>
    </source>
</evidence>
<evidence type="ECO:0000256" key="1">
    <source>
        <dbReference type="SAM" id="MobiDB-lite"/>
    </source>
</evidence>
<feature type="region of interest" description="Disordered" evidence="1">
    <location>
        <begin position="14"/>
        <end position="33"/>
    </location>
</feature>
<proteinExistence type="predicted"/>
<dbReference type="InterPro" id="IPR011990">
    <property type="entry name" value="TPR-like_helical_dom_sf"/>
</dbReference>
<evidence type="ECO:0000313" key="3">
    <source>
        <dbReference type="Proteomes" id="UP000587527"/>
    </source>
</evidence>
<name>A0A841BL94_9ACTN</name>
<dbReference type="RefSeq" id="WP_184833532.1">
    <property type="nucleotide sequence ID" value="NZ_JACHMN010000002.1"/>
</dbReference>
<dbReference type="Gene3D" id="1.25.40.10">
    <property type="entry name" value="Tetratricopeptide repeat domain"/>
    <property type="match status" value="1"/>
</dbReference>
<keyword evidence="3" id="KW-1185">Reference proteome</keyword>
<comment type="caution">
    <text evidence="2">The sequence shown here is derived from an EMBL/GenBank/DDBJ whole genome shotgun (WGS) entry which is preliminary data.</text>
</comment>